<dbReference type="STRING" id="1423734.FC83_GL001566"/>
<dbReference type="RefSeq" id="WP_035451430.1">
    <property type="nucleotide sequence ID" value="NZ_AZGA01000088.1"/>
</dbReference>
<proteinExistence type="predicted"/>
<protein>
    <submittedName>
        <fullName evidence="1">Uncharacterized protein</fullName>
    </submittedName>
</protein>
<keyword evidence="2" id="KW-1185">Reference proteome</keyword>
<reference evidence="1 2" key="1">
    <citation type="journal article" date="2015" name="Genome Announc.">
        <title>Expanding the biotechnology potential of lactobacilli through comparative genomics of 213 strains and associated genera.</title>
        <authorList>
            <person name="Sun Z."/>
            <person name="Harris H.M."/>
            <person name="McCann A."/>
            <person name="Guo C."/>
            <person name="Argimon S."/>
            <person name="Zhang W."/>
            <person name="Yang X."/>
            <person name="Jeffery I.B."/>
            <person name="Cooney J.C."/>
            <person name="Kagawa T.F."/>
            <person name="Liu W."/>
            <person name="Song Y."/>
            <person name="Salvetti E."/>
            <person name="Wrobel A."/>
            <person name="Rasinkangas P."/>
            <person name="Parkhill J."/>
            <person name="Rea M.C."/>
            <person name="O'Sullivan O."/>
            <person name="Ritari J."/>
            <person name="Douillard F.P."/>
            <person name="Paul Ross R."/>
            <person name="Yang R."/>
            <person name="Briner A.E."/>
            <person name="Felis G.E."/>
            <person name="de Vos W.M."/>
            <person name="Barrangou R."/>
            <person name="Klaenhammer T.R."/>
            <person name="Caufield P.W."/>
            <person name="Cui Y."/>
            <person name="Zhang H."/>
            <person name="O'Toole P.W."/>
        </authorList>
    </citation>
    <scope>NUCLEOTIDE SEQUENCE [LARGE SCALE GENOMIC DNA]</scope>
    <source>
        <strain evidence="1 2">DSM 18527</strain>
    </source>
</reference>
<dbReference type="EMBL" id="AZGA01000088">
    <property type="protein sequence ID" value="KRM30435.1"/>
    <property type="molecule type" value="Genomic_DNA"/>
</dbReference>
<dbReference type="OrthoDB" id="2334152at2"/>
<gene>
    <name evidence="1" type="ORF">FC83_GL001566</name>
</gene>
<organism evidence="1 2">
    <name type="scientific">Agrilactobacillus composti DSM 18527 = JCM 14202</name>
    <dbReference type="NCBI Taxonomy" id="1423734"/>
    <lineage>
        <taxon>Bacteria</taxon>
        <taxon>Bacillati</taxon>
        <taxon>Bacillota</taxon>
        <taxon>Bacilli</taxon>
        <taxon>Lactobacillales</taxon>
        <taxon>Lactobacillaceae</taxon>
        <taxon>Agrilactobacillus</taxon>
    </lineage>
</organism>
<comment type="caution">
    <text evidence="1">The sequence shown here is derived from an EMBL/GenBank/DDBJ whole genome shotgun (WGS) entry which is preliminary data.</text>
</comment>
<name>X0PMZ0_9LACO</name>
<dbReference type="PATRIC" id="fig|1423734.3.peg.1585"/>
<evidence type="ECO:0000313" key="2">
    <source>
        <dbReference type="Proteomes" id="UP000051236"/>
    </source>
</evidence>
<dbReference type="Proteomes" id="UP000051236">
    <property type="component" value="Unassembled WGS sequence"/>
</dbReference>
<sequence>MIAKKESVTDEFLDVIHAKVLKEYALEDIQTRWTECLDDMKNLYKQSQKIMVHIRGGLTFKDTNRILKGVAQNSIPFKVYGRKYLDREAACEGCIAVVVSVNK</sequence>
<accession>X0PMZ0</accession>
<dbReference type="eggNOG" id="ENOG5032N2J">
    <property type="taxonomic scope" value="Bacteria"/>
</dbReference>
<dbReference type="AlphaFoldDB" id="X0PMZ0"/>
<evidence type="ECO:0000313" key="1">
    <source>
        <dbReference type="EMBL" id="KRM30435.1"/>
    </source>
</evidence>